<sequence length="247" mass="27414">MCEAITTSDAGKVIALPARPPYPTAVPLKFSIDGVAQRYPGNTIICHLPADSPLIERIIEAQKTLGAHPTFAKSIRFMPSSSFHMTVFDGARETECEPGMWPEGREKHPLDDTTALFSAKLCKLGRELASEGLAPPYRMRFASFSAPEIGIGLEVRGVTDEEEARMRLLRDRLADTLGFRAPNHNAYIFHVTTAYMIRHVDGADLVELQNTLASLVSLVDIEFELGATEFCTFEDMDVFTRLFYLGE</sequence>
<dbReference type="Proteomes" id="UP001642501">
    <property type="component" value="Unassembled WGS sequence"/>
</dbReference>
<name>A0ABP0DJV6_9PEZI</name>
<comment type="caution">
    <text evidence="2">The sequence shown here is derived from an EMBL/GenBank/DDBJ whole genome shotgun (WGS) entry which is preliminary data.</text>
</comment>
<dbReference type="SUPFAM" id="SSF55144">
    <property type="entry name" value="LigT-like"/>
    <property type="match status" value="1"/>
</dbReference>
<proteinExistence type="predicted"/>
<organism evidence="2 3">
    <name type="scientific">Sporothrix epigloea</name>
    <dbReference type="NCBI Taxonomy" id="1892477"/>
    <lineage>
        <taxon>Eukaryota</taxon>
        <taxon>Fungi</taxon>
        <taxon>Dikarya</taxon>
        <taxon>Ascomycota</taxon>
        <taxon>Pezizomycotina</taxon>
        <taxon>Sordariomycetes</taxon>
        <taxon>Sordariomycetidae</taxon>
        <taxon>Ophiostomatales</taxon>
        <taxon>Ophiostomataceae</taxon>
        <taxon>Sporothrix</taxon>
    </lineage>
</organism>
<dbReference type="InterPro" id="IPR009097">
    <property type="entry name" value="Cyclic_Pdiesterase"/>
</dbReference>
<accession>A0ABP0DJV6</accession>
<keyword evidence="3" id="KW-1185">Reference proteome</keyword>
<dbReference type="Gene3D" id="3.90.1140.10">
    <property type="entry name" value="Cyclic phosphodiesterase"/>
    <property type="match status" value="1"/>
</dbReference>
<evidence type="ECO:0000313" key="3">
    <source>
        <dbReference type="Proteomes" id="UP001642501"/>
    </source>
</evidence>
<evidence type="ECO:0000313" key="2">
    <source>
        <dbReference type="EMBL" id="CAK7267926.1"/>
    </source>
</evidence>
<reference evidence="2 3" key="1">
    <citation type="submission" date="2024-01" db="EMBL/GenBank/DDBJ databases">
        <authorList>
            <person name="Allen C."/>
            <person name="Tagirdzhanova G."/>
        </authorList>
    </citation>
    <scope>NUCLEOTIDE SEQUENCE [LARGE SCALE GENOMIC DNA]</scope>
    <source>
        <strain evidence="2 3">CBS 573.63</strain>
    </source>
</reference>
<protein>
    <recommendedName>
        <fullName evidence="1">DUF1868 domain-containing protein</fullName>
    </recommendedName>
</protein>
<dbReference type="EMBL" id="CAWUOM010000040">
    <property type="protein sequence ID" value="CAK7267926.1"/>
    <property type="molecule type" value="Genomic_DNA"/>
</dbReference>
<dbReference type="Pfam" id="PF08975">
    <property type="entry name" value="2H-phosphodiest"/>
    <property type="match status" value="1"/>
</dbReference>
<feature type="domain" description="DUF1868" evidence="1">
    <location>
        <begin position="29"/>
        <end position="123"/>
    </location>
</feature>
<evidence type="ECO:0000259" key="1">
    <source>
        <dbReference type="Pfam" id="PF08975"/>
    </source>
</evidence>
<dbReference type="InterPro" id="IPR015069">
    <property type="entry name" value="2H-PEstase_DUF1868"/>
</dbReference>
<gene>
    <name evidence="2" type="ORF">SEPCBS57363_002840</name>
</gene>